<accession>A0ABW2KWS6</accession>
<dbReference type="RefSeq" id="WP_377358509.1">
    <property type="nucleotide sequence ID" value="NZ_JBHTCM010000010.1"/>
</dbReference>
<keyword evidence="5" id="KW-1185">Reference proteome</keyword>
<dbReference type="Pfam" id="PF02632">
    <property type="entry name" value="BioY"/>
    <property type="match status" value="1"/>
</dbReference>
<feature type="region of interest" description="Disordered" evidence="2">
    <location>
        <begin position="194"/>
        <end position="287"/>
    </location>
</feature>
<evidence type="ECO:0000313" key="5">
    <source>
        <dbReference type="Proteomes" id="UP001596456"/>
    </source>
</evidence>
<protein>
    <submittedName>
        <fullName evidence="4">Biotin transporter BioY</fullName>
    </submittedName>
</protein>
<comment type="similarity">
    <text evidence="1">Belongs to the BioY family.</text>
</comment>
<feature type="transmembrane region" description="Helical" evidence="3">
    <location>
        <begin position="99"/>
        <end position="120"/>
    </location>
</feature>
<name>A0ABW2KWS6_9PROT</name>
<evidence type="ECO:0000256" key="1">
    <source>
        <dbReference type="ARBA" id="ARBA00010692"/>
    </source>
</evidence>
<feature type="transmembrane region" description="Helical" evidence="3">
    <location>
        <begin position="132"/>
        <end position="151"/>
    </location>
</feature>
<feature type="transmembrane region" description="Helical" evidence="3">
    <location>
        <begin position="23"/>
        <end position="45"/>
    </location>
</feature>
<dbReference type="EMBL" id="JBHTCM010000010">
    <property type="protein sequence ID" value="MFC7333435.1"/>
    <property type="molecule type" value="Genomic_DNA"/>
</dbReference>
<dbReference type="Gene3D" id="1.10.1760.20">
    <property type="match status" value="1"/>
</dbReference>
<feature type="transmembrane region" description="Helical" evidence="3">
    <location>
        <begin position="163"/>
        <end position="183"/>
    </location>
</feature>
<feature type="transmembrane region" description="Helical" evidence="3">
    <location>
        <begin position="57"/>
        <end position="79"/>
    </location>
</feature>
<keyword evidence="3" id="KW-1133">Transmembrane helix</keyword>
<proteinExistence type="inferred from homology"/>
<reference evidence="5" key="1">
    <citation type="journal article" date="2019" name="Int. J. Syst. Evol. Microbiol.">
        <title>The Global Catalogue of Microorganisms (GCM) 10K type strain sequencing project: providing services to taxonomists for standard genome sequencing and annotation.</title>
        <authorList>
            <consortium name="The Broad Institute Genomics Platform"/>
            <consortium name="The Broad Institute Genome Sequencing Center for Infectious Disease"/>
            <person name="Wu L."/>
            <person name="Ma J."/>
        </authorList>
    </citation>
    <scope>NUCLEOTIDE SEQUENCE [LARGE SCALE GENOMIC DNA]</scope>
    <source>
        <strain evidence="5">CGMCC 1.16275</strain>
    </source>
</reference>
<sequence length="287" mass="29954">MPPTKPGPGLPVRSEDRLLPAGLAGRLAIALAASWAVAAAAWIEVPMIPVPMTMQTWAVVLVGTLCGWRLGAAALALYLLQGALGLPVFAGGRAGAAVLAGPTGGYLAAFPVAAALCGLLAGRGWTAPLPHLLASLLAGHAVILAAGFLWLSGFVGAEKALHAGVLPFLAGMVLKSALAAATVRAIERLRPRRGTWRHRASEHDDGPQHPAQQHRERGPEDHADGLPHGEQRHRRPDQTAPRPGGQVAPRRFRVRLELQPVHRQAPSPSGRGSLGRKPCRSVSGTPA</sequence>
<feature type="compositionally biased region" description="Basic and acidic residues" evidence="2">
    <location>
        <begin position="199"/>
        <end position="230"/>
    </location>
</feature>
<dbReference type="PANTHER" id="PTHR34295">
    <property type="entry name" value="BIOTIN TRANSPORTER BIOY"/>
    <property type="match status" value="1"/>
</dbReference>
<dbReference type="InterPro" id="IPR003784">
    <property type="entry name" value="BioY"/>
</dbReference>
<keyword evidence="3" id="KW-0472">Membrane</keyword>
<evidence type="ECO:0000256" key="2">
    <source>
        <dbReference type="SAM" id="MobiDB-lite"/>
    </source>
</evidence>
<dbReference type="Proteomes" id="UP001596456">
    <property type="component" value="Unassembled WGS sequence"/>
</dbReference>
<comment type="caution">
    <text evidence="4">The sequence shown here is derived from an EMBL/GenBank/DDBJ whole genome shotgun (WGS) entry which is preliminary data.</text>
</comment>
<organism evidence="4 5">
    <name type="scientific">Rhodocista pekingensis</name>
    <dbReference type="NCBI Taxonomy" id="201185"/>
    <lineage>
        <taxon>Bacteria</taxon>
        <taxon>Pseudomonadati</taxon>
        <taxon>Pseudomonadota</taxon>
        <taxon>Alphaproteobacteria</taxon>
        <taxon>Rhodospirillales</taxon>
        <taxon>Azospirillaceae</taxon>
        <taxon>Rhodocista</taxon>
    </lineage>
</organism>
<gene>
    <name evidence="4" type="ORF">ACFQPS_09695</name>
</gene>
<keyword evidence="3" id="KW-0812">Transmembrane</keyword>
<dbReference type="PANTHER" id="PTHR34295:SF1">
    <property type="entry name" value="BIOTIN TRANSPORTER BIOY"/>
    <property type="match status" value="1"/>
</dbReference>
<evidence type="ECO:0000256" key="3">
    <source>
        <dbReference type="SAM" id="Phobius"/>
    </source>
</evidence>
<evidence type="ECO:0000313" key="4">
    <source>
        <dbReference type="EMBL" id="MFC7333435.1"/>
    </source>
</evidence>